<dbReference type="GO" id="GO:0005829">
    <property type="term" value="C:cytosol"/>
    <property type="evidence" value="ECO:0007669"/>
    <property type="project" value="TreeGrafter"/>
</dbReference>
<keyword evidence="4" id="KW-1185">Reference proteome</keyword>
<dbReference type="EMBL" id="LKEA01000018">
    <property type="protein sequence ID" value="ROW01969.1"/>
    <property type="molecule type" value="Genomic_DNA"/>
</dbReference>
<gene>
    <name evidence="3" type="ORF">VMCG_05667</name>
</gene>
<evidence type="ECO:0000313" key="3">
    <source>
        <dbReference type="EMBL" id="ROW01969.1"/>
    </source>
</evidence>
<evidence type="ECO:0000256" key="2">
    <source>
        <dbReference type="SAM" id="MobiDB-lite"/>
    </source>
</evidence>
<feature type="region of interest" description="Disordered" evidence="2">
    <location>
        <begin position="70"/>
        <end position="117"/>
    </location>
</feature>
<feature type="compositionally biased region" description="Polar residues" evidence="2">
    <location>
        <begin position="824"/>
        <end position="842"/>
    </location>
</feature>
<dbReference type="GO" id="GO:0016579">
    <property type="term" value="P:protein deubiquitination"/>
    <property type="evidence" value="ECO:0007669"/>
    <property type="project" value="TreeGrafter"/>
</dbReference>
<dbReference type="STRING" id="356882.A0A423WEV8"/>
<dbReference type="Proteomes" id="UP000283895">
    <property type="component" value="Unassembled WGS sequence"/>
</dbReference>
<feature type="coiled-coil region" evidence="1">
    <location>
        <begin position="525"/>
        <end position="559"/>
    </location>
</feature>
<evidence type="ECO:0008006" key="5">
    <source>
        <dbReference type="Google" id="ProtNLM"/>
    </source>
</evidence>
<proteinExistence type="predicted"/>
<dbReference type="GO" id="GO:0005634">
    <property type="term" value="C:nucleus"/>
    <property type="evidence" value="ECO:0007669"/>
    <property type="project" value="TreeGrafter"/>
</dbReference>
<comment type="caution">
    <text evidence="3">The sequence shown here is derived from an EMBL/GenBank/DDBJ whole genome shotgun (WGS) entry which is preliminary data.</text>
</comment>
<name>A0A423WEV8_9PEZI</name>
<dbReference type="PANTHER" id="PTHR39597">
    <property type="entry name" value="UBA DOMAIN-CONTAINING PROTEIN RUP1"/>
    <property type="match status" value="1"/>
</dbReference>
<feature type="region of interest" description="Disordered" evidence="2">
    <location>
        <begin position="700"/>
        <end position="741"/>
    </location>
</feature>
<dbReference type="OrthoDB" id="4489171at2759"/>
<accession>A0A423WEV8</accession>
<keyword evidence="1" id="KW-0175">Coiled coil</keyword>
<evidence type="ECO:0000313" key="4">
    <source>
        <dbReference type="Proteomes" id="UP000283895"/>
    </source>
</evidence>
<dbReference type="AlphaFoldDB" id="A0A423WEV8"/>
<evidence type="ECO:0000256" key="1">
    <source>
        <dbReference type="SAM" id="Coils"/>
    </source>
</evidence>
<dbReference type="InterPro" id="IPR055335">
    <property type="entry name" value="Ucp6/RUP1"/>
</dbReference>
<feature type="compositionally biased region" description="Basic and acidic residues" evidence="2">
    <location>
        <begin position="700"/>
        <end position="710"/>
    </location>
</feature>
<sequence length="901" mass="100802">MAEPSEEDVNNLCEMLGATTDLDKQMFIRALKDNNGDISKVADVWFTGEDTFRSKYSWDEGQFMAERDGSNVPSFAVQGPDQYPGNEWGPVGGLAAPSRPPSRAKNRSPLGAPTTQQQYNDDLNRALFESASNVVSGGVTPQESGVMNADTSLPFFGPANRDNYDNDQWAMVRVNKEASDPPPSGRRRDPQTPVFLACRQQGIQRHRLGPLLMINHSIPAARNFFLALGSLHPPQSGSYGNNNAWWRGDPIFATESELADDVAATWPTNGQNVKLVDELQRLMAFLDATERSYGTADLLCESPLMKNIWGDHVVRLYQSLYLKTEPPLNFTSWNLLRLESEVEGSTTTEVAILDFNVPNELSEVLTSLYSLWDAVLWLNQETELSAFPDEESIRLGYVERPAEVLTLRMKVEGHRIEIPETFYIDRYLEANVKTARALKSNMYRVWEALKRAKAAEKRITKWHDPKNVWVEHDKTVMINKVIEKVGNQIWHVRAKALWRKHEESIGTKDEIPYLPKQLIHLAELNEEEDEMMKHFEAEMQLAKRRLAQIDQQLARLKAEKEACCAMLRELSKVLTAPTDDPTLNPTNKYTLRGVITSPEVVYMCRRRAAEPFETENAGEAVDQWWRISWVAGDEKPVKQEATVYEKVQEAIFTETDTDGSKAPILIYATDRALNEEPWPLSSALQTFVKFDNRLFKQELLEEPTPTEKKRNAPQSPRSPPKRHRSDSVDSMATNRASMGDFSDVEERAALLGEQGGLEDDPFQFGDGLGGSTELGDMRPQPSAELAAAFGGAPPSPPLSVKDDDGGERGCSPGMRRSSERLANISLNDQPMTEDGSGSTLDNVRSGGGGPEMQERAAPVSPFFVRRPNSAVLDKGVSIMDQAMEIDGSLEVVDGNPEDYYK</sequence>
<protein>
    <recommendedName>
        <fullName evidence="5">Ubiquitin interaction domain-containing protein</fullName>
    </recommendedName>
</protein>
<reference evidence="3 4" key="1">
    <citation type="submission" date="2015-09" db="EMBL/GenBank/DDBJ databases">
        <title>Host preference determinants of Valsa canker pathogens revealed by comparative genomics.</title>
        <authorList>
            <person name="Yin Z."/>
            <person name="Huang L."/>
        </authorList>
    </citation>
    <scope>NUCLEOTIDE SEQUENCE [LARGE SCALE GENOMIC DNA]</scope>
    <source>
        <strain evidence="3 4">03-1</strain>
    </source>
</reference>
<organism evidence="3 4">
    <name type="scientific">Cytospora schulzeri</name>
    <dbReference type="NCBI Taxonomy" id="448051"/>
    <lineage>
        <taxon>Eukaryota</taxon>
        <taxon>Fungi</taxon>
        <taxon>Dikarya</taxon>
        <taxon>Ascomycota</taxon>
        <taxon>Pezizomycotina</taxon>
        <taxon>Sordariomycetes</taxon>
        <taxon>Sordariomycetidae</taxon>
        <taxon>Diaporthales</taxon>
        <taxon>Cytosporaceae</taxon>
        <taxon>Cytospora</taxon>
    </lineage>
</organism>
<feature type="region of interest" description="Disordered" evidence="2">
    <location>
        <begin position="754"/>
        <end position="861"/>
    </location>
</feature>
<dbReference type="PANTHER" id="PTHR39597:SF1">
    <property type="entry name" value="UBA DOMAIN-CONTAINING PROTEIN RUP1"/>
    <property type="match status" value="1"/>
</dbReference>